<evidence type="ECO:0000313" key="2">
    <source>
        <dbReference type="Proteomes" id="UP000198384"/>
    </source>
</evidence>
<accession>A0A238YJM5</accession>
<gene>
    <name evidence="1" type="ORF">SAMN06265371_10979</name>
</gene>
<organism evidence="1 2">
    <name type="scientific">Lutibacter agarilyticus</name>
    <dbReference type="NCBI Taxonomy" id="1109740"/>
    <lineage>
        <taxon>Bacteria</taxon>
        <taxon>Pseudomonadati</taxon>
        <taxon>Bacteroidota</taxon>
        <taxon>Flavobacteriia</taxon>
        <taxon>Flavobacteriales</taxon>
        <taxon>Flavobacteriaceae</taxon>
        <taxon>Lutibacter</taxon>
    </lineage>
</organism>
<dbReference type="RefSeq" id="WP_089382501.1">
    <property type="nucleotide sequence ID" value="NZ_FZNT01000009.1"/>
</dbReference>
<dbReference type="EMBL" id="FZNT01000009">
    <property type="protein sequence ID" value="SNR70609.1"/>
    <property type="molecule type" value="Genomic_DNA"/>
</dbReference>
<dbReference type="Proteomes" id="UP000198384">
    <property type="component" value="Unassembled WGS sequence"/>
</dbReference>
<name>A0A238YJM5_9FLAO</name>
<evidence type="ECO:0008006" key="3">
    <source>
        <dbReference type="Google" id="ProtNLM"/>
    </source>
</evidence>
<dbReference type="OrthoDB" id="5292580at2"/>
<protein>
    <recommendedName>
        <fullName evidence="3">DUF4197 domain-containing protein</fullName>
    </recommendedName>
</protein>
<dbReference type="InterPro" id="IPR025245">
    <property type="entry name" value="DUF4197"/>
</dbReference>
<keyword evidence="2" id="KW-1185">Reference proteome</keyword>
<dbReference type="Pfam" id="PF13852">
    <property type="entry name" value="DUF4197"/>
    <property type="match status" value="1"/>
</dbReference>
<evidence type="ECO:0000313" key="1">
    <source>
        <dbReference type="EMBL" id="SNR70609.1"/>
    </source>
</evidence>
<sequence length="234" mass="25661">MLKKIIVILIVLVQFSAFGQLQNTLDKITQSGLTSSVIGDGLKEALEKGITKQVTTLAGEDGFFKNELVKIVLPEQLQKVDKTLRKLGMGQLADEGLKLLNRAAEDAVGEAIPIFTDAITGITFTDAKNILAGNEDAATSYLQTATSEKLYEKFNPIIKQSFQKVGADKVWETIISKYNSVPMTRDVNPNLTDYVTTEALSGVYKMVAVEEKEIRGKVGERSTDLLQKVFAVQD</sequence>
<dbReference type="AlphaFoldDB" id="A0A238YJM5"/>
<proteinExistence type="predicted"/>
<reference evidence="1 2" key="1">
    <citation type="submission" date="2017-06" db="EMBL/GenBank/DDBJ databases">
        <authorList>
            <person name="Kim H.J."/>
            <person name="Triplett B.A."/>
        </authorList>
    </citation>
    <scope>NUCLEOTIDE SEQUENCE [LARGE SCALE GENOMIC DNA]</scope>
    <source>
        <strain evidence="1 2">DSM 29150</strain>
    </source>
</reference>